<dbReference type="InterPro" id="IPR003593">
    <property type="entry name" value="AAA+_ATPase"/>
</dbReference>
<evidence type="ECO:0000256" key="4">
    <source>
        <dbReference type="SAM" id="MobiDB-lite"/>
    </source>
</evidence>
<dbReference type="SUPFAM" id="SSF52540">
    <property type="entry name" value="P-loop containing nucleoside triphosphate hydrolases"/>
    <property type="match status" value="2"/>
</dbReference>
<feature type="domain" description="ABC transporter" evidence="5">
    <location>
        <begin position="337"/>
        <end position="535"/>
    </location>
</feature>
<accession>A0A1X6ZAQ6</accession>
<dbReference type="AlphaFoldDB" id="A0A1X6ZAQ6"/>
<dbReference type="PANTHER" id="PTHR19211:SF6">
    <property type="entry name" value="BLL7188 PROTEIN"/>
    <property type="match status" value="1"/>
</dbReference>
<dbReference type="RefSeq" id="WP_085896356.1">
    <property type="nucleotide sequence ID" value="NZ_FWFY01000005.1"/>
</dbReference>
<protein>
    <submittedName>
        <fullName evidence="6">ATPase subunit of ABC transporter with duplicated ATPase domains</fullName>
    </submittedName>
    <submittedName>
        <fullName evidence="7">Putative ABC transporter ATP-binding protein YheS</fullName>
    </submittedName>
</protein>
<dbReference type="Gene3D" id="3.40.50.300">
    <property type="entry name" value="P-loop containing nucleotide triphosphate hydrolases"/>
    <property type="match status" value="2"/>
</dbReference>
<dbReference type="PANTHER" id="PTHR19211">
    <property type="entry name" value="ATP-BINDING TRANSPORT PROTEIN-RELATED"/>
    <property type="match status" value="1"/>
</dbReference>
<dbReference type="FunFam" id="3.40.50.300:FF:001320">
    <property type="entry name" value="Heme ABC transporter ATP-binding protein"/>
    <property type="match status" value="1"/>
</dbReference>
<dbReference type="Proteomes" id="UP000193495">
    <property type="component" value="Unassembled WGS sequence"/>
</dbReference>
<keyword evidence="1" id="KW-0677">Repeat</keyword>
<dbReference type="OrthoDB" id="9808609at2"/>
<dbReference type="EMBL" id="FWFY01000005">
    <property type="protein sequence ID" value="SLN45725.1"/>
    <property type="molecule type" value="Genomic_DNA"/>
</dbReference>
<feature type="domain" description="ABC transporter" evidence="5">
    <location>
        <begin position="5"/>
        <end position="234"/>
    </location>
</feature>
<dbReference type="GO" id="GO:0005524">
    <property type="term" value="F:ATP binding"/>
    <property type="evidence" value="ECO:0007669"/>
    <property type="project" value="UniProtKB-KW"/>
</dbReference>
<dbReference type="EMBL" id="PYGB01000005">
    <property type="protein sequence ID" value="PSK86449.1"/>
    <property type="molecule type" value="Genomic_DNA"/>
</dbReference>
<reference evidence="7 8" key="1">
    <citation type="submission" date="2017-03" db="EMBL/GenBank/DDBJ databases">
        <authorList>
            <person name="Afonso C.L."/>
            <person name="Miller P.J."/>
            <person name="Scott M.A."/>
            <person name="Spackman E."/>
            <person name="Goraichik I."/>
            <person name="Dimitrov K.M."/>
            <person name="Suarez D.L."/>
            <person name="Swayne D.E."/>
        </authorList>
    </citation>
    <scope>NUCLEOTIDE SEQUENCE [LARGE SCALE GENOMIC DNA]</scope>
    <source>
        <strain evidence="7 8">CECT 8367</strain>
    </source>
</reference>
<sequence>MSTSVTLSQLSWSAPDGTPVLSDLDAVFGAERSGLVGRNGSGKTTLLRLIAGELRPRSGQVGCDGRVAMLRQDVQFAAGETIAELFEAREALALLDRAEAGLAGIDELAEADWTLPARMAAALDRCGLALDPQAPLSDLSGGERTRGGLAALLFAEPDLLLLDEPTNNLDRAGRTLVAEVLRDWRRAAIVVSHDRELLEEMDAIVELSELGARRYGGGYSAYRAWKAREIEAARHDLADAEKDRAAQKRRAQQAAERKARKDSRGRKGRAKGGQPKILLDAAKERAEGSGGAGARLREDRRAATEARVAAAREAIEIVAPLAMEISPTGLARSRVVLRLDRVSAGPDPDRPVIRDLSLVMTGPERIAITGPNGSGKTTLLDLVAGRRAPCAGTARLEVACAYLDQHVDLLAPGMSLRDAYKRLNPAAPEMECRAALARFRFRAEDGLRQAGSLSGGERLRAGLACTIGRPVPPALLILDEPTNHLDLDGIEALEAALIGYDGALLVVSHDEAFLDRLRLDRRVELGGGRDGFGLF</sequence>
<dbReference type="Pfam" id="PF00005">
    <property type="entry name" value="ABC_tran"/>
    <property type="match status" value="2"/>
</dbReference>
<evidence type="ECO:0000256" key="1">
    <source>
        <dbReference type="ARBA" id="ARBA00022737"/>
    </source>
</evidence>
<evidence type="ECO:0000313" key="9">
    <source>
        <dbReference type="Proteomes" id="UP000240624"/>
    </source>
</evidence>
<dbReference type="PROSITE" id="PS50893">
    <property type="entry name" value="ABC_TRANSPORTER_2"/>
    <property type="match status" value="2"/>
</dbReference>
<dbReference type="InterPro" id="IPR027417">
    <property type="entry name" value="P-loop_NTPase"/>
</dbReference>
<evidence type="ECO:0000313" key="8">
    <source>
        <dbReference type="Proteomes" id="UP000193495"/>
    </source>
</evidence>
<organism evidence="7 8">
    <name type="scientific">Limimaricola soesokkakensis</name>
    <dbReference type="NCBI Taxonomy" id="1343159"/>
    <lineage>
        <taxon>Bacteria</taxon>
        <taxon>Pseudomonadati</taxon>
        <taxon>Pseudomonadota</taxon>
        <taxon>Alphaproteobacteria</taxon>
        <taxon>Rhodobacterales</taxon>
        <taxon>Paracoccaceae</taxon>
        <taxon>Limimaricola</taxon>
    </lineage>
</organism>
<dbReference type="InterPro" id="IPR050611">
    <property type="entry name" value="ABCF"/>
</dbReference>
<feature type="region of interest" description="Disordered" evidence="4">
    <location>
        <begin position="240"/>
        <end position="298"/>
    </location>
</feature>
<keyword evidence="3 7" id="KW-0067">ATP-binding</keyword>
<reference evidence="6 9" key="2">
    <citation type="submission" date="2018-03" db="EMBL/GenBank/DDBJ databases">
        <title>Genomic Encyclopedia of Archaeal and Bacterial Type Strains, Phase II (KMG-II): from individual species to whole genera.</title>
        <authorList>
            <person name="Goeker M."/>
        </authorList>
    </citation>
    <scope>NUCLEOTIDE SEQUENCE [LARGE SCALE GENOMIC DNA]</scope>
    <source>
        <strain evidence="6 9">DSM 29956</strain>
    </source>
</reference>
<keyword evidence="2" id="KW-0547">Nucleotide-binding</keyword>
<evidence type="ECO:0000313" key="7">
    <source>
        <dbReference type="EMBL" id="SLN45725.1"/>
    </source>
</evidence>
<dbReference type="Proteomes" id="UP000240624">
    <property type="component" value="Unassembled WGS sequence"/>
</dbReference>
<proteinExistence type="predicted"/>
<name>A0A1X6ZAQ6_9RHOB</name>
<evidence type="ECO:0000259" key="5">
    <source>
        <dbReference type="PROSITE" id="PS50893"/>
    </source>
</evidence>
<evidence type="ECO:0000313" key="6">
    <source>
        <dbReference type="EMBL" id="PSK86449.1"/>
    </source>
</evidence>
<evidence type="ECO:0000256" key="2">
    <source>
        <dbReference type="ARBA" id="ARBA00022741"/>
    </source>
</evidence>
<feature type="compositionally biased region" description="Basic residues" evidence="4">
    <location>
        <begin position="258"/>
        <end position="270"/>
    </location>
</feature>
<dbReference type="GO" id="GO:0016887">
    <property type="term" value="F:ATP hydrolysis activity"/>
    <property type="evidence" value="ECO:0007669"/>
    <property type="project" value="InterPro"/>
</dbReference>
<dbReference type="SMART" id="SM00382">
    <property type="entry name" value="AAA"/>
    <property type="match status" value="2"/>
</dbReference>
<gene>
    <name evidence="7" type="primary">yheS_1</name>
    <name evidence="6" type="ORF">CLV79_105156</name>
    <name evidence="7" type="ORF">LOS8367_02016</name>
</gene>
<evidence type="ECO:0000256" key="3">
    <source>
        <dbReference type="ARBA" id="ARBA00022840"/>
    </source>
</evidence>
<keyword evidence="9" id="KW-1185">Reference proteome</keyword>
<dbReference type="CDD" id="cd03221">
    <property type="entry name" value="ABCF_EF-3"/>
    <property type="match status" value="1"/>
</dbReference>
<dbReference type="InterPro" id="IPR003439">
    <property type="entry name" value="ABC_transporter-like_ATP-bd"/>
</dbReference>